<gene>
    <name evidence="1" type="ORF">GCM10009665_50170</name>
</gene>
<protein>
    <recommendedName>
        <fullName evidence="3">Protein kinase domain-containing protein</fullName>
    </recommendedName>
</protein>
<sequence>MEPGSTYIRNVTTRSGAVDSFGLGMTLFYLCSGKDPYPGQHTGVQWRGDVHQATSAITGTTWQSLPRRYARCVVGATAEGQLARIDVPAIHDEMSRLRAAHLDPEQVTDTELLAEGIAARSEAMRNYEWDADTSSAFYAPPTGVVYQLQGDESKARILLDISFTSRGQHDRSNLTKYLNSKGPGVVGALRKGKWHVTDEQHGQGQLKVSAWIDADQARQGLDRFPRTVDVAGDLLRF</sequence>
<proteinExistence type="predicted"/>
<name>A0ABP4H881_9ACTN</name>
<dbReference type="EMBL" id="BAAALF010000105">
    <property type="protein sequence ID" value="GAA1253506.1"/>
    <property type="molecule type" value="Genomic_DNA"/>
</dbReference>
<evidence type="ECO:0000313" key="1">
    <source>
        <dbReference type="EMBL" id="GAA1253506.1"/>
    </source>
</evidence>
<accession>A0ABP4H881</accession>
<comment type="caution">
    <text evidence="1">The sequence shown here is derived from an EMBL/GenBank/DDBJ whole genome shotgun (WGS) entry which is preliminary data.</text>
</comment>
<keyword evidence="2" id="KW-1185">Reference proteome</keyword>
<organism evidence="1 2">
    <name type="scientific">Kitasatospora nipponensis</name>
    <dbReference type="NCBI Taxonomy" id="258049"/>
    <lineage>
        <taxon>Bacteria</taxon>
        <taxon>Bacillati</taxon>
        <taxon>Actinomycetota</taxon>
        <taxon>Actinomycetes</taxon>
        <taxon>Kitasatosporales</taxon>
        <taxon>Streptomycetaceae</taxon>
        <taxon>Kitasatospora</taxon>
    </lineage>
</organism>
<dbReference type="Proteomes" id="UP001500037">
    <property type="component" value="Unassembled WGS sequence"/>
</dbReference>
<evidence type="ECO:0000313" key="2">
    <source>
        <dbReference type="Proteomes" id="UP001500037"/>
    </source>
</evidence>
<evidence type="ECO:0008006" key="3">
    <source>
        <dbReference type="Google" id="ProtNLM"/>
    </source>
</evidence>
<reference evidence="2" key="1">
    <citation type="journal article" date="2019" name="Int. J. Syst. Evol. Microbiol.">
        <title>The Global Catalogue of Microorganisms (GCM) 10K type strain sequencing project: providing services to taxonomists for standard genome sequencing and annotation.</title>
        <authorList>
            <consortium name="The Broad Institute Genomics Platform"/>
            <consortium name="The Broad Institute Genome Sequencing Center for Infectious Disease"/>
            <person name="Wu L."/>
            <person name="Ma J."/>
        </authorList>
    </citation>
    <scope>NUCLEOTIDE SEQUENCE [LARGE SCALE GENOMIC DNA]</scope>
    <source>
        <strain evidence="2">JCM 13004</strain>
    </source>
</reference>